<evidence type="ECO:0000313" key="2">
    <source>
        <dbReference type="Proteomes" id="UP000281498"/>
    </source>
</evidence>
<organism evidence="1 2">
    <name type="scientific">Salipaludibacillus neizhouensis</name>
    <dbReference type="NCBI Taxonomy" id="885475"/>
    <lineage>
        <taxon>Bacteria</taxon>
        <taxon>Bacillati</taxon>
        <taxon>Bacillota</taxon>
        <taxon>Bacilli</taxon>
        <taxon>Bacillales</taxon>
        <taxon>Bacillaceae</taxon>
    </lineage>
</organism>
<reference evidence="1 2" key="1">
    <citation type="submission" date="2017-10" db="EMBL/GenBank/DDBJ databases">
        <title>Bacillus sp. nov., a halophilic bacterium isolated from a Keqin Lake.</title>
        <authorList>
            <person name="Wang H."/>
        </authorList>
    </citation>
    <scope>NUCLEOTIDE SEQUENCE [LARGE SCALE GENOMIC DNA]</scope>
    <source>
        <strain evidence="1 2">KCTC 13187</strain>
    </source>
</reference>
<dbReference type="Proteomes" id="UP000281498">
    <property type="component" value="Unassembled WGS sequence"/>
</dbReference>
<protein>
    <submittedName>
        <fullName evidence="1">Uncharacterized protein</fullName>
    </submittedName>
</protein>
<gene>
    <name evidence="1" type="ORF">CR203_05840</name>
</gene>
<accession>A0A3A9KBW7</accession>
<evidence type="ECO:0000313" key="1">
    <source>
        <dbReference type="EMBL" id="RKL68022.1"/>
    </source>
</evidence>
<dbReference type="EMBL" id="PDOE01000002">
    <property type="protein sequence ID" value="RKL68022.1"/>
    <property type="molecule type" value="Genomic_DNA"/>
</dbReference>
<name>A0A3A9KBW7_9BACI</name>
<keyword evidence="2" id="KW-1185">Reference proteome</keyword>
<dbReference type="AlphaFoldDB" id="A0A3A9KBW7"/>
<sequence length="85" mass="9715">MIFKVGENHLTAIERKSRVVGATFVGATAVAPTEKNERKARVYALMRRKSRCYVCRCYGGSTYRKKREKSSHIRADAPEIKVLRL</sequence>
<comment type="caution">
    <text evidence="1">The sequence shown here is derived from an EMBL/GenBank/DDBJ whole genome shotgun (WGS) entry which is preliminary data.</text>
</comment>
<proteinExistence type="predicted"/>